<evidence type="ECO:0000313" key="6">
    <source>
        <dbReference type="Proteomes" id="UP000777482"/>
    </source>
</evidence>
<feature type="compositionally biased region" description="Low complexity" evidence="3">
    <location>
        <begin position="289"/>
        <end position="315"/>
    </location>
</feature>
<feature type="compositionally biased region" description="Basic and acidic residues" evidence="3">
    <location>
        <begin position="272"/>
        <end position="281"/>
    </location>
</feature>
<dbReference type="Proteomes" id="UP000777482">
    <property type="component" value="Unassembled WGS sequence"/>
</dbReference>
<dbReference type="PANTHER" id="PTHR22951">
    <property type="entry name" value="CLATHRIN ASSEMBLY PROTEIN"/>
    <property type="match status" value="1"/>
</dbReference>
<comment type="subcellular location">
    <subcellularLocation>
        <location evidence="1">Cytoplasm</location>
    </subcellularLocation>
</comment>
<feature type="compositionally biased region" description="Polar residues" evidence="3">
    <location>
        <begin position="514"/>
        <end position="531"/>
    </location>
</feature>
<proteinExistence type="predicted"/>
<dbReference type="EMBL" id="PUHQ01000168">
    <property type="protein sequence ID" value="KAG0653944.1"/>
    <property type="molecule type" value="Genomic_DNA"/>
</dbReference>
<dbReference type="SMART" id="SM00273">
    <property type="entry name" value="ENTH"/>
    <property type="match status" value="1"/>
</dbReference>
<protein>
    <recommendedName>
        <fullName evidence="4">ENTH domain-containing protein</fullName>
    </recommendedName>
</protein>
<dbReference type="PROSITE" id="PS50942">
    <property type="entry name" value="ENTH"/>
    <property type="match status" value="1"/>
</dbReference>
<feature type="domain" description="ENTH" evidence="4">
    <location>
        <begin position="1"/>
        <end position="128"/>
    </location>
</feature>
<dbReference type="GO" id="GO:0030136">
    <property type="term" value="C:clathrin-coated vesicle"/>
    <property type="evidence" value="ECO:0007669"/>
    <property type="project" value="InterPro"/>
</dbReference>
<feature type="region of interest" description="Disordered" evidence="3">
    <location>
        <begin position="797"/>
        <end position="905"/>
    </location>
</feature>
<dbReference type="InterPro" id="IPR011417">
    <property type="entry name" value="ANTH_dom"/>
</dbReference>
<feature type="compositionally biased region" description="Low complexity" evidence="3">
    <location>
        <begin position="478"/>
        <end position="493"/>
    </location>
</feature>
<dbReference type="GO" id="GO:0000149">
    <property type="term" value="F:SNARE binding"/>
    <property type="evidence" value="ECO:0007669"/>
    <property type="project" value="TreeGrafter"/>
</dbReference>
<name>A0A9P6VS17_RHOMI</name>
<feature type="compositionally biased region" description="Polar residues" evidence="3">
    <location>
        <begin position="574"/>
        <end position="588"/>
    </location>
</feature>
<feature type="region of interest" description="Disordered" evidence="3">
    <location>
        <begin position="719"/>
        <end position="765"/>
    </location>
</feature>
<evidence type="ECO:0000313" key="5">
    <source>
        <dbReference type="EMBL" id="KAG0653944.1"/>
    </source>
</evidence>
<dbReference type="FunFam" id="1.20.58.150:FF:000004">
    <property type="entry name" value="ENTH domain protein"/>
    <property type="match status" value="1"/>
</dbReference>
<feature type="compositionally biased region" description="Low complexity" evidence="3">
    <location>
        <begin position="737"/>
        <end position="765"/>
    </location>
</feature>
<dbReference type="GO" id="GO:0005905">
    <property type="term" value="C:clathrin-coated pit"/>
    <property type="evidence" value="ECO:0007669"/>
    <property type="project" value="TreeGrafter"/>
</dbReference>
<sequence>MSMRKAVDGATKPKRAAPKAKYIDPIVQATFQQDGQIREIVQCLSAKLRDPSQTVEFKALIVLHTIMRSGHLEAVFSYLSTSSTSLSLSSPEAANVAAYGQYLACRIKSYGNLKRDVVRDKSDRRAANRLKTLTVEQGLLRETREIQRMIAALVEAKFYTEDVDDDVSMTALRLLVKDLLVLFTAVNEGVINVLEHYFEMSHVDATLALKIYKTFCRDTEKVVAYLGTAKRLYNVLNIPIPNIRHAPLSLAKSLEEYLNDPNFEQNRQEYKENKRIADGGRPRSATPKATPTSEPASSKPAPTSSAASPSPAAATPAPPKSFTDFFESIEQQQTPMFNSPPPQHTGMFPGSPFAPVGGGGGFIGAQPTGMPFGAPAMGLVMPQMTGNPFMQPQMTGGFGMMQQQPQMTGAFGGTMQQHPQMTGMQPNPFRQSMMPASPNPFGMPQQQQQTGMAFSSSSMPPPVPQIQPHMTGVAAAASGPFGQSSPFGGQQQSHLAPQQTGNPFGPQRAMSMMAQPTGNPFQTRPTSTMMPSANGSSSAGTGAGGLHGSSSAAPATSSTSQGGGGSASTSGPARSNTMPAPLTQQKTGMRNPFAPAPGTLIPQTEPQPAAPPVPSLNELAHNSFAARLAQQQTGTAAAGNGGGNQPQWTTFGQSGGNAQAQGSTKPAEQSKKPDAFSAFVAQQREKEAAAANGGTAPLISQKTGGLFADVASDLARASGGNNMTGSASSAPTSPFGTSSTAFSAPSSTAFSSSSAATSPTSLSGPFSSLSFSSNGGTTTTTNSSAPYLTAQSTGFAGSNVRPFQPTSSFGSKLASEMSPAPSTPLSSQPTGAFGGNSTSVNGNTSSSFAGSSSSSVPPTQSPLQAQSTGFNPFGGTKLPPLNTPLSAGITSQPTGYSGVATGSLI</sequence>
<evidence type="ECO:0000256" key="2">
    <source>
        <dbReference type="ARBA" id="ARBA00022490"/>
    </source>
</evidence>
<feature type="compositionally biased region" description="Polar residues" evidence="3">
    <location>
        <begin position="444"/>
        <end position="458"/>
    </location>
</feature>
<feature type="region of interest" description="Disordered" evidence="3">
    <location>
        <begin position="632"/>
        <end position="700"/>
    </location>
</feature>
<feature type="compositionally biased region" description="Polar residues" evidence="3">
    <location>
        <begin position="883"/>
        <end position="895"/>
    </location>
</feature>
<dbReference type="Pfam" id="PF07651">
    <property type="entry name" value="ANTH"/>
    <property type="match status" value="1"/>
</dbReference>
<dbReference type="InterPro" id="IPR008942">
    <property type="entry name" value="ENTH_VHS"/>
</dbReference>
<dbReference type="Gene3D" id="1.25.40.90">
    <property type="match status" value="1"/>
</dbReference>
<reference evidence="5 6" key="1">
    <citation type="submission" date="2020-11" db="EMBL/GenBank/DDBJ databases">
        <title>Kefir isolates.</title>
        <authorList>
            <person name="Marcisauskas S."/>
            <person name="Kim Y."/>
            <person name="Blasche S."/>
        </authorList>
    </citation>
    <scope>NUCLEOTIDE SEQUENCE [LARGE SCALE GENOMIC DNA]</scope>
    <source>
        <strain evidence="5 6">KR</strain>
    </source>
</reference>
<keyword evidence="2" id="KW-0963">Cytoplasm</keyword>
<dbReference type="SUPFAM" id="SSF48464">
    <property type="entry name" value="ENTH/VHS domain"/>
    <property type="match status" value="1"/>
</dbReference>
<dbReference type="AlphaFoldDB" id="A0A9P6VS17"/>
<accession>A0A9P6VS17</accession>
<gene>
    <name evidence="5" type="ORF">C6P46_002051</name>
</gene>
<organism evidence="5 6">
    <name type="scientific">Rhodotorula mucilaginosa</name>
    <name type="common">Yeast</name>
    <name type="synonym">Rhodotorula rubra</name>
    <dbReference type="NCBI Taxonomy" id="5537"/>
    <lineage>
        <taxon>Eukaryota</taxon>
        <taxon>Fungi</taxon>
        <taxon>Dikarya</taxon>
        <taxon>Basidiomycota</taxon>
        <taxon>Pucciniomycotina</taxon>
        <taxon>Microbotryomycetes</taxon>
        <taxon>Sporidiobolales</taxon>
        <taxon>Sporidiobolaceae</taxon>
        <taxon>Rhodotorula</taxon>
    </lineage>
</organism>
<evidence type="ECO:0000256" key="3">
    <source>
        <dbReference type="SAM" id="MobiDB-lite"/>
    </source>
</evidence>
<dbReference type="GO" id="GO:0005546">
    <property type="term" value="F:phosphatidylinositol-4,5-bisphosphate binding"/>
    <property type="evidence" value="ECO:0007669"/>
    <property type="project" value="TreeGrafter"/>
</dbReference>
<dbReference type="GO" id="GO:0048268">
    <property type="term" value="P:clathrin coat assembly"/>
    <property type="evidence" value="ECO:0007669"/>
    <property type="project" value="InterPro"/>
</dbReference>
<dbReference type="GO" id="GO:0032050">
    <property type="term" value="F:clathrin heavy chain binding"/>
    <property type="evidence" value="ECO:0007669"/>
    <property type="project" value="TreeGrafter"/>
</dbReference>
<dbReference type="GO" id="GO:0005545">
    <property type="term" value="F:1-phosphatidylinositol binding"/>
    <property type="evidence" value="ECO:0007669"/>
    <property type="project" value="InterPro"/>
</dbReference>
<dbReference type="OrthoDB" id="44015at2759"/>
<feature type="compositionally biased region" description="Polar residues" evidence="3">
    <location>
        <begin position="719"/>
        <end position="736"/>
    </location>
</feature>
<dbReference type="GO" id="GO:0006900">
    <property type="term" value="P:vesicle budding from membrane"/>
    <property type="evidence" value="ECO:0007669"/>
    <property type="project" value="TreeGrafter"/>
</dbReference>
<feature type="region of interest" description="Disordered" evidence="3">
    <location>
        <begin position="442"/>
        <end position="616"/>
    </location>
</feature>
<feature type="compositionally biased region" description="Low complexity" evidence="3">
    <location>
        <begin position="548"/>
        <end position="560"/>
    </location>
</feature>
<keyword evidence="6" id="KW-1185">Reference proteome</keyword>
<dbReference type="Gene3D" id="1.20.58.150">
    <property type="entry name" value="ANTH domain"/>
    <property type="match status" value="1"/>
</dbReference>
<dbReference type="PANTHER" id="PTHR22951:SF5">
    <property type="entry name" value="PHOSPHATIDYLINOSITOL-BINDING CLATHRIN ASSEMBLY PROTEIN LAP"/>
    <property type="match status" value="1"/>
</dbReference>
<evidence type="ECO:0000256" key="1">
    <source>
        <dbReference type="ARBA" id="ARBA00004496"/>
    </source>
</evidence>
<dbReference type="InterPro" id="IPR045192">
    <property type="entry name" value="AP180-like"/>
</dbReference>
<dbReference type="GO" id="GO:0072583">
    <property type="term" value="P:clathrin-dependent endocytosis"/>
    <property type="evidence" value="ECO:0007669"/>
    <property type="project" value="InterPro"/>
</dbReference>
<dbReference type="InterPro" id="IPR014712">
    <property type="entry name" value="ANTH_dom_sf"/>
</dbReference>
<dbReference type="SUPFAM" id="SSF89009">
    <property type="entry name" value="GAT-like domain"/>
    <property type="match status" value="1"/>
</dbReference>
<feature type="region of interest" description="Disordered" evidence="3">
    <location>
        <begin position="272"/>
        <end position="322"/>
    </location>
</feature>
<evidence type="ECO:0000259" key="4">
    <source>
        <dbReference type="PROSITE" id="PS50942"/>
    </source>
</evidence>
<dbReference type="InterPro" id="IPR013809">
    <property type="entry name" value="ENTH"/>
</dbReference>
<feature type="compositionally biased region" description="Low complexity" evidence="3">
    <location>
        <begin position="835"/>
        <end position="862"/>
    </location>
</feature>
<comment type="caution">
    <text evidence="5">The sequence shown here is derived from an EMBL/GenBank/DDBJ whole genome shotgun (WGS) entry which is preliminary data.</text>
</comment>